<dbReference type="GO" id="GO:0005249">
    <property type="term" value="F:voltage-gated potassium channel activity"/>
    <property type="evidence" value="ECO:0007669"/>
    <property type="project" value="TreeGrafter"/>
</dbReference>
<evidence type="ECO:0000256" key="1">
    <source>
        <dbReference type="ARBA" id="ARBA00004141"/>
    </source>
</evidence>
<evidence type="ECO:0000256" key="6">
    <source>
        <dbReference type="ARBA" id="ARBA00023136"/>
    </source>
</evidence>
<feature type="transmembrane region" description="Helical" evidence="10">
    <location>
        <begin position="206"/>
        <end position="225"/>
    </location>
</feature>
<evidence type="ECO:0000313" key="13">
    <source>
        <dbReference type="Proteomes" id="UP001165085"/>
    </source>
</evidence>
<dbReference type="SUPFAM" id="SSF81324">
    <property type="entry name" value="Voltage-gated potassium channels"/>
    <property type="match status" value="4"/>
</dbReference>
<keyword evidence="3 8" id="KW-0812">Transmembrane</keyword>
<dbReference type="InterPro" id="IPR014710">
    <property type="entry name" value="RmlC-like_jellyroll"/>
</dbReference>
<dbReference type="OrthoDB" id="421226at2759"/>
<evidence type="ECO:0000313" key="12">
    <source>
        <dbReference type="EMBL" id="GMH86374.1"/>
    </source>
</evidence>
<feature type="transmembrane region" description="Helical" evidence="10">
    <location>
        <begin position="841"/>
        <end position="859"/>
    </location>
</feature>
<accession>A0A9W7EMN5</accession>
<dbReference type="Gene3D" id="1.10.287.70">
    <property type="match status" value="4"/>
</dbReference>
<dbReference type="InterPro" id="IPR018490">
    <property type="entry name" value="cNMP-bd_dom_sf"/>
</dbReference>
<dbReference type="InterPro" id="IPR018488">
    <property type="entry name" value="cNMP-bd_CS"/>
</dbReference>
<reference evidence="13" key="1">
    <citation type="journal article" date="2023" name="Commun. Biol.">
        <title>Genome analysis of Parmales, the sister group of diatoms, reveals the evolutionary specialization of diatoms from phago-mixotrophs to photoautotrophs.</title>
        <authorList>
            <person name="Ban H."/>
            <person name="Sato S."/>
            <person name="Yoshikawa S."/>
            <person name="Yamada K."/>
            <person name="Nakamura Y."/>
            <person name="Ichinomiya M."/>
            <person name="Sato N."/>
            <person name="Blanc-Mathieu R."/>
            <person name="Endo H."/>
            <person name="Kuwata A."/>
            <person name="Ogata H."/>
        </authorList>
    </citation>
    <scope>NUCLEOTIDE SEQUENCE [LARGE SCALE GENOMIC DNA]</scope>
    <source>
        <strain evidence="13">NIES 3701</strain>
    </source>
</reference>
<feature type="region of interest" description="Disordered" evidence="9">
    <location>
        <begin position="25"/>
        <end position="69"/>
    </location>
</feature>
<organism evidence="12 13">
    <name type="scientific">Triparma strigata</name>
    <dbReference type="NCBI Taxonomy" id="1606541"/>
    <lineage>
        <taxon>Eukaryota</taxon>
        <taxon>Sar</taxon>
        <taxon>Stramenopiles</taxon>
        <taxon>Ochrophyta</taxon>
        <taxon>Bolidophyceae</taxon>
        <taxon>Parmales</taxon>
        <taxon>Triparmaceae</taxon>
        <taxon>Triparma</taxon>
    </lineage>
</organism>
<evidence type="ECO:0000256" key="8">
    <source>
        <dbReference type="RuleBase" id="RU003857"/>
    </source>
</evidence>
<dbReference type="SUPFAM" id="SSF51206">
    <property type="entry name" value="cAMP-binding domain-like"/>
    <property type="match status" value="4"/>
</dbReference>
<dbReference type="PROSITE" id="PS50042">
    <property type="entry name" value="CNMP_BINDING_3"/>
    <property type="match status" value="4"/>
</dbReference>
<feature type="domain" description="Cyclic nucleotide-binding" evidence="11">
    <location>
        <begin position="1685"/>
        <end position="1785"/>
    </location>
</feature>
<evidence type="ECO:0000256" key="2">
    <source>
        <dbReference type="ARBA" id="ARBA00022448"/>
    </source>
</evidence>
<keyword evidence="4 10" id="KW-1133">Transmembrane helix</keyword>
<evidence type="ECO:0000256" key="4">
    <source>
        <dbReference type="ARBA" id="ARBA00022989"/>
    </source>
</evidence>
<dbReference type="Pfam" id="PF00027">
    <property type="entry name" value="cNMP_binding"/>
    <property type="match status" value="2"/>
</dbReference>
<feature type="compositionally biased region" description="Polar residues" evidence="9">
    <location>
        <begin position="34"/>
        <end position="44"/>
    </location>
</feature>
<name>A0A9W7EMN5_9STRA</name>
<evidence type="ECO:0000256" key="9">
    <source>
        <dbReference type="SAM" id="MobiDB-lite"/>
    </source>
</evidence>
<feature type="transmembrane region" description="Helical" evidence="10">
    <location>
        <begin position="2046"/>
        <end position="2062"/>
    </location>
</feature>
<feature type="transmembrane region" description="Helical" evidence="10">
    <location>
        <begin position="421"/>
        <end position="442"/>
    </location>
</feature>
<feature type="transmembrane region" description="Helical" evidence="10">
    <location>
        <begin position="2074"/>
        <end position="2095"/>
    </location>
</feature>
<dbReference type="Proteomes" id="UP001165085">
    <property type="component" value="Unassembled WGS sequence"/>
</dbReference>
<dbReference type="InterPro" id="IPR003280">
    <property type="entry name" value="2pore_dom_K_chnl"/>
</dbReference>
<dbReference type="Gene3D" id="1.10.287.630">
    <property type="entry name" value="Helix hairpin bin"/>
    <property type="match status" value="2"/>
</dbReference>
<keyword evidence="2 8" id="KW-0813">Transport</keyword>
<proteinExistence type="inferred from homology"/>
<keyword evidence="6 10" id="KW-0472">Membrane</keyword>
<feature type="region of interest" description="Disordered" evidence="9">
    <location>
        <begin position="2342"/>
        <end position="2394"/>
    </location>
</feature>
<dbReference type="GO" id="GO:0005886">
    <property type="term" value="C:plasma membrane"/>
    <property type="evidence" value="ECO:0007669"/>
    <property type="project" value="TreeGrafter"/>
</dbReference>
<sequence length="2394" mass="270598">MSVREDAKNTRKEALNMEIEIPDVAAEKIEEGPPTSTVKSQMSVGRSALFTPPKQRRSTSLNRAKRNTAQRQMIQAALTPRASAKTRRKEEHRGFSAFHPITVKGDRVQISQALSANQMMSKKKRTSFIAVLGTERKGSILQVDQSQLHTFVEGLSHSDGNVSEWRMPSSPFRWNWETLNFILYTTNSFLIPSRVVFGSRGSKESVYIQAVAIFIQLVFFIDLILRSSFFAFEEQGIIVAKRTEIFARYASTWLLWDVLGFFPFYFVAMAVGVERETAILLLSFQMLKLVRYFDYWRFLEVHLARHQISSNSAVLEIMKVMIIIAILLVVCGCVLIALGCPNHENAFCNFGCTEAQILSGATNCTDTESWMEASSLPSDISHNFMHQINSAVYVVAQALYTIGYGDITVSSNQTETVFTTILMLIGSFSFAMTIAVMSSVIANQDILYMEFRQKMEELSDYMHHRAMPEKLQQKLVNHFDYLFNVQFGKLEFEILDQLPLSLRSEVLKLNIPLIESHPFVKCSDESNVLLEEMTKILLPRTVSPNEDVVPRGAPVSAIYFVRSGKINVLSPTDDKSTVTSLLNGDHFGTFEFFFGATSTYTHRTATFSDLLLVGRQDFEHMMENPRFDLEARLIDMTVSYINSNLVVIDKEEVAGRGGGEGAEEEGEGAEEDSINLVSKEFLGELENWLRREKTIDNMGGFVGHSRSSFNGSSSPPTRGIGMGGARQTSRRGFRGSRGSLLNLDGSPVERQRSIRGGLSPAGSFSSLDDDIEEGAKHKGIVQAFLDYVQQEIKLVKKVKQLKKNMSKKNKFADMMDEEEESNTLGGKTGKIILANGRFREVWDVLCYTCTMWFAIAIPYRLYVVTWEHGSPVTDNLGEAIYIDYLFDAFSIVNILLNMRFFATTEINEKGTIINIVDKDAIWDEYALSGRLFMDMVIATPYDLLGFAFGAWNVCRVPKLLMAFRIPYLITRLKGHLNRHGVHISLDAILAVNLTVATIVFTHWTSCAWGMLSENVGEDQGRFVAAIYWSLTTMTTVGFGDITPSTVDGRWYTISMMILGSCFTAGVIANITAMAHKIVISEDNAQHVTTCVEKYMLEKDIPWQLRERCQRYFRMLGSLHNENKALTELVPPAFLPAIAKHNYLQDISDSGVFRGVNSNVALMQGIAMMLKEQIVVQGDWVIKDNPTNDQWYYVKDGLVHIKNLSKGELVEVVKSTSKDPKAIRCFGEFSLFFPDRKFYHAHAMANCVLASLKPSLFAQLEPIYDKEFKVMREEVAAMVDMEKDRGAIKVSELRTTRRNSIMEDMKLAAMELTRGGEEGRFAFLVGLVRGTVQIGPEDNFQLGWNIFVFGWLVYNMFMIPFRLAFKNQSDLDLSLVLDYFGDVVFLVDMIFRLNSFGYMEGEKVVTDKKKIRARYKTGGKVFYDVLSILPVEWLTVVLLEEDQEGVKYGGLRLFQIFGGVRVLKMLRVQWMSEHIRCSDFVYHSLTKNMYKNELKVTKLLMTILLASHWLGCFFFFIAFLEESAGEPNWADCTSSIAANRLLGCEETKASTYDKYIRSFYWAATALTTAGYGDVSAGTSYEQAFSIFVLVTGTLLFATVIANLEEIVAQVDVTSTLFQQKVDTVNMFMKMRGTNLVIADEVGRYYDTLWLKQKGASETAVLSYLPERIRHEVLKHHCGKMLSNAPIFEKFNSTFIDLVLDVLKSDFFLKGDILYEKGECAFELFLITRGAIDLMDGKEKFMTVNQGSLLGEGEFFNHEPRCSAAQAAEYSSGFILHHDDLFKLLGKDLRHERIFFQQVKECKDRIDTTGKMEKMKQNLKAGGKMAQMMMLNDDIVEKKAFVLLPDDPRRRKWDTFLLLCIICNLLCVPMRVAFYGESMTDRGNEVIWMVSGVVLDMVFWVDIVLNFKYFAVINNGLLINEKEEFKELYLWGRFKWDLLACLPCDILVWASGESVVRTVALVRCFRFIHLLRLPSLLQSVIDFMEENGIRFTAGVWHCTRMVFFVLLTTHWFACILYYIAVLQGLDASKSWTSGTILEDEALNLAEKYTLTLYWSVYTVTLVGYGDVQLKSNVEMIFAVICMLTGSVLCDAGITAIMSSIVNAMDASAGEGAAWAQVIAKYVKNRDIPMALEQKIFGFFIHMHLTEHDLDEAKVLNSQPRSVKRKLLVDICYSGMKVFPNFKPYKPGFIKSICHKMEPYLALPSEILIVEGEAADKIFLVVRGKVNVLERTPDLGEMDEPVYEVKITLENGSILGDFKPNAYTYRTAEYSECYVLRLECYISCFSYVTQSNRGRKASKKNLADDFYNVVEDSQKMYGKGFVEVKKKRRETTVIKVTNRLKEIVGRSKSEGEGGEDSGRGSSGASGRKRNSVLGDLGLGASPPVGGRGVEVVPILEN</sequence>
<feature type="domain" description="Cyclic nucleotide-binding" evidence="11">
    <location>
        <begin position="1165"/>
        <end position="1259"/>
    </location>
</feature>
<feature type="compositionally biased region" description="Low complexity" evidence="9">
    <location>
        <begin position="705"/>
        <end position="714"/>
    </location>
</feature>
<feature type="domain" description="Cyclic nucleotide-binding" evidence="11">
    <location>
        <begin position="530"/>
        <end position="622"/>
    </location>
</feature>
<dbReference type="EMBL" id="BRXY01000313">
    <property type="protein sequence ID" value="GMH86374.1"/>
    <property type="molecule type" value="Genomic_DNA"/>
</dbReference>
<feature type="transmembrane region" description="Helical" evidence="10">
    <location>
        <begin position="1050"/>
        <end position="1070"/>
    </location>
</feature>
<evidence type="ECO:0000259" key="11">
    <source>
        <dbReference type="PROSITE" id="PS50042"/>
    </source>
</evidence>
<dbReference type="Gene3D" id="2.60.120.10">
    <property type="entry name" value="Jelly Rolls"/>
    <property type="match status" value="4"/>
</dbReference>
<evidence type="ECO:0000256" key="7">
    <source>
        <dbReference type="ARBA" id="ARBA00023303"/>
    </source>
</evidence>
<dbReference type="InterPro" id="IPR013099">
    <property type="entry name" value="K_chnl_dom"/>
</dbReference>
<comment type="similarity">
    <text evidence="8">Belongs to the two pore domain potassium channel (TC 1.A.1.8) family.</text>
</comment>
<keyword evidence="13" id="KW-1185">Reference proteome</keyword>
<feature type="transmembrane region" description="Helical" evidence="10">
    <location>
        <begin position="1341"/>
        <end position="1362"/>
    </location>
</feature>
<dbReference type="InterPro" id="IPR000595">
    <property type="entry name" value="cNMP-bd_dom"/>
</dbReference>
<dbReference type="GO" id="GO:0042391">
    <property type="term" value="P:regulation of membrane potential"/>
    <property type="evidence" value="ECO:0007669"/>
    <property type="project" value="TreeGrafter"/>
</dbReference>
<gene>
    <name evidence="12" type="ORF">TrST_g5549</name>
</gene>
<comment type="caution">
    <text evidence="12">The sequence shown here is derived from an EMBL/GenBank/DDBJ whole genome shotgun (WGS) entry which is preliminary data.</text>
</comment>
<keyword evidence="5 8" id="KW-0406">Ion transport</keyword>
<feature type="transmembrane region" description="Helical" evidence="10">
    <location>
        <begin position="317"/>
        <end position="338"/>
    </location>
</feature>
<protein>
    <recommendedName>
        <fullName evidence="11">Cyclic nucleotide-binding domain-containing protein</fullName>
    </recommendedName>
</protein>
<dbReference type="PRINTS" id="PR01333">
    <property type="entry name" value="2POREKCHANEL"/>
</dbReference>
<dbReference type="InterPro" id="IPR005821">
    <property type="entry name" value="Ion_trans_dom"/>
</dbReference>
<feature type="transmembrane region" description="Helical" evidence="10">
    <location>
        <begin position="1382"/>
        <end position="1399"/>
    </location>
</feature>
<dbReference type="SMART" id="SM00100">
    <property type="entry name" value="cNMP"/>
    <property type="match status" value="3"/>
</dbReference>
<feature type="transmembrane region" description="Helical" evidence="10">
    <location>
        <begin position="981"/>
        <end position="1003"/>
    </location>
</feature>
<evidence type="ECO:0000256" key="5">
    <source>
        <dbReference type="ARBA" id="ARBA00023065"/>
    </source>
</evidence>
<dbReference type="PANTHER" id="PTHR10217">
    <property type="entry name" value="VOLTAGE AND LIGAND GATED POTASSIUM CHANNEL"/>
    <property type="match status" value="1"/>
</dbReference>
<feature type="transmembrane region" description="Helical" evidence="10">
    <location>
        <begin position="1999"/>
        <end position="2018"/>
    </location>
</feature>
<feature type="transmembrane region" description="Helical" evidence="10">
    <location>
        <begin position="1854"/>
        <end position="1872"/>
    </location>
</feature>
<keyword evidence="7 8" id="KW-0407">Ion channel</keyword>
<feature type="transmembrane region" description="Helical" evidence="10">
    <location>
        <begin position="246"/>
        <end position="266"/>
    </location>
</feature>
<evidence type="ECO:0000256" key="3">
    <source>
        <dbReference type="ARBA" id="ARBA00022692"/>
    </source>
</evidence>
<feature type="domain" description="Cyclic nucleotide-binding" evidence="11">
    <location>
        <begin position="2178"/>
        <end position="2254"/>
    </location>
</feature>
<dbReference type="Pfam" id="PF07885">
    <property type="entry name" value="Ion_trans_2"/>
    <property type="match status" value="1"/>
</dbReference>
<dbReference type="InterPro" id="IPR050818">
    <property type="entry name" value="KCNH_animal-type"/>
</dbReference>
<comment type="subcellular location">
    <subcellularLocation>
        <location evidence="1">Membrane</location>
        <topology evidence="1">Multi-pass membrane protein</topology>
    </subcellularLocation>
</comment>
<dbReference type="CDD" id="cd00038">
    <property type="entry name" value="CAP_ED"/>
    <property type="match status" value="3"/>
</dbReference>
<feature type="transmembrane region" description="Helical" evidence="10">
    <location>
        <begin position="1582"/>
        <end position="1602"/>
    </location>
</feature>
<evidence type="ECO:0000256" key="10">
    <source>
        <dbReference type="SAM" id="Phobius"/>
    </source>
</evidence>
<feature type="transmembrane region" description="Helical" evidence="10">
    <location>
        <begin position="879"/>
        <end position="896"/>
    </location>
</feature>
<feature type="transmembrane region" description="Helical" evidence="10">
    <location>
        <begin position="1498"/>
        <end position="1519"/>
    </location>
</feature>
<dbReference type="PROSITE" id="PS00888">
    <property type="entry name" value="CNMP_BINDING_1"/>
    <property type="match status" value="1"/>
</dbReference>
<feature type="region of interest" description="Disordered" evidence="9">
    <location>
        <begin position="704"/>
        <end position="744"/>
    </location>
</feature>
<dbReference type="Pfam" id="PF00520">
    <property type="entry name" value="Ion_trans"/>
    <property type="match status" value="3"/>
</dbReference>
<feature type="transmembrane region" description="Helical" evidence="10">
    <location>
        <begin position="1884"/>
        <end position="1903"/>
    </location>
</feature>
<dbReference type="PANTHER" id="PTHR10217:SF435">
    <property type="entry name" value="POTASSIUM VOLTAGE-GATED CHANNEL PROTEIN EAG"/>
    <property type="match status" value="1"/>
</dbReference>